<sequence length="118" mass="13777">MLELSDPIFHEVTRDLLLFRIVEYGVEDLQHPLPFLKFFNDLSFSDETRDSSRVQLLDQLIEYGREESSSDRFHGVEEREGNVLQPAKMPICISIVPSPNFILVNGRWCYGPVKYWAE</sequence>
<evidence type="ECO:0000313" key="2">
    <source>
        <dbReference type="Proteomes" id="UP001497516"/>
    </source>
</evidence>
<accession>A0AAV2GHN8</accession>
<protein>
    <submittedName>
        <fullName evidence="1">Uncharacterized protein</fullName>
    </submittedName>
</protein>
<keyword evidence="2" id="KW-1185">Reference proteome</keyword>
<proteinExistence type="predicted"/>
<gene>
    <name evidence="1" type="ORF">LTRI10_LOCUS48753</name>
</gene>
<dbReference type="EMBL" id="OZ034821">
    <property type="protein sequence ID" value="CAL1409238.1"/>
    <property type="molecule type" value="Genomic_DNA"/>
</dbReference>
<reference evidence="1 2" key="1">
    <citation type="submission" date="2024-04" db="EMBL/GenBank/DDBJ databases">
        <authorList>
            <person name="Fracassetti M."/>
        </authorList>
    </citation>
    <scope>NUCLEOTIDE SEQUENCE [LARGE SCALE GENOMIC DNA]</scope>
</reference>
<dbReference type="AlphaFoldDB" id="A0AAV2GHN8"/>
<name>A0AAV2GHN8_9ROSI</name>
<organism evidence="1 2">
    <name type="scientific">Linum trigynum</name>
    <dbReference type="NCBI Taxonomy" id="586398"/>
    <lineage>
        <taxon>Eukaryota</taxon>
        <taxon>Viridiplantae</taxon>
        <taxon>Streptophyta</taxon>
        <taxon>Embryophyta</taxon>
        <taxon>Tracheophyta</taxon>
        <taxon>Spermatophyta</taxon>
        <taxon>Magnoliopsida</taxon>
        <taxon>eudicotyledons</taxon>
        <taxon>Gunneridae</taxon>
        <taxon>Pentapetalae</taxon>
        <taxon>rosids</taxon>
        <taxon>fabids</taxon>
        <taxon>Malpighiales</taxon>
        <taxon>Linaceae</taxon>
        <taxon>Linum</taxon>
    </lineage>
</organism>
<evidence type="ECO:0000313" key="1">
    <source>
        <dbReference type="EMBL" id="CAL1409238.1"/>
    </source>
</evidence>
<dbReference type="Proteomes" id="UP001497516">
    <property type="component" value="Chromosome 8"/>
</dbReference>